<protein>
    <recommendedName>
        <fullName evidence="5">Extracellular membrane protein CFEM domain-containing protein</fullName>
    </recommendedName>
</protein>
<dbReference type="GeneID" id="19968875"/>
<evidence type="ECO:0008006" key="5">
    <source>
        <dbReference type="Google" id="ProtNLM"/>
    </source>
</evidence>
<dbReference type="Proteomes" id="UP000030752">
    <property type="component" value="Unassembled WGS sequence"/>
</dbReference>
<dbReference type="VEuPathDB" id="FungiDB:HMPREF1541_01536"/>
<evidence type="ECO:0000313" key="4">
    <source>
        <dbReference type="Proteomes" id="UP000030752"/>
    </source>
</evidence>
<dbReference type="STRING" id="1220924.W2S151"/>
<feature type="chain" id="PRO_5004824004" description="Extracellular membrane protein CFEM domain-containing protein" evidence="2">
    <location>
        <begin position="19"/>
        <end position="160"/>
    </location>
</feature>
<proteinExistence type="predicted"/>
<evidence type="ECO:0000256" key="2">
    <source>
        <dbReference type="SAM" id="SignalP"/>
    </source>
</evidence>
<keyword evidence="4" id="KW-1185">Reference proteome</keyword>
<organism evidence="3 4">
    <name type="scientific">Cyphellophora europaea (strain CBS 101466)</name>
    <name type="common">Phialophora europaea</name>
    <dbReference type="NCBI Taxonomy" id="1220924"/>
    <lineage>
        <taxon>Eukaryota</taxon>
        <taxon>Fungi</taxon>
        <taxon>Dikarya</taxon>
        <taxon>Ascomycota</taxon>
        <taxon>Pezizomycotina</taxon>
        <taxon>Eurotiomycetes</taxon>
        <taxon>Chaetothyriomycetidae</taxon>
        <taxon>Chaetothyriales</taxon>
        <taxon>Cyphellophoraceae</taxon>
        <taxon>Cyphellophora</taxon>
    </lineage>
</organism>
<dbReference type="InParanoid" id="W2S151"/>
<dbReference type="OrthoDB" id="4776947at2759"/>
<feature type="signal peptide" evidence="2">
    <location>
        <begin position="1"/>
        <end position="18"/>
    </location>
</feature>
<feature type="region of interest" description="Disordered" evidence="1">
    <location>
        <begin position="81"/>
        <end position="117"/>
    </location>
</feature>
<dbReference type="RefSeq" id="XP_008714118.1">
    <property type="nucleotide sequence ID" value="XM_008715896.1"/>
</dbReference>
<dbReference type="EMBL" id="KB822718">
    <property type="protein sequence ID" value="ETN42382.1"/>
    <property type="molecule type" value="Genomic_DNA"/>
</dbReference>
<keyword evidence="2" id="KW-0732">Signal</keyword>
<name>W2S151_CYPE1</name>
<reference evidence="3 4" key="1">
    <citation type="submission" date="2013-03" db="EMBL/GenBank/DDBJ databases">
        <title>The Genome Sequence of Phialophora europaea CBS 101466.</title>
        <authorList>
            <consortium name="The Broad Institute Genomics Platform"/>
            <person name="Cuomo C."/>
            <person name="de Hoog S."/>
            <person name="Gorbushina A."/>
            <person name="Walker B."/>
            <person name="Young S.K."/>
            <person name="Zeng Q."/>
            <person name="Gargeya S."/>
            <person name="Fitzgerald M."/>
            <person name="Haas B."/>
            <person name="Abouelleil A."/>
            <person name="Allen A.W."/>
            <person name="Alvarado L."/>
            <person name="Arachchi H.M."/>
            <person name="Berlin A.M."/>
            <person name="Chapman S.B."/>
            <person name="Gainer-Dewar J."/>
            <person name="Goldberg J."/>
            <person name="Griggs A."/>
            <person name="Gujja S."/>
            <person name="Hansen M."/>
            <person name="Howarth C."/>
            <person name="Imamovic A."/>
            <person name="Ireland A."/>
            <person name="Larimer J."/>
            <person name="McCowan C."/>
            <person name="Murphy C."/>
            <person name="Pearson M."/>
            <person name="Poon T.W."/>
            <person name="Priest M."/>
            <person name="Roberts A."/>
            <person name="Saif S."/>
            <person name="Shea T."/>
            <person name="Sisk P."/>
            <person name="Sykes S."/>
            <person name="Wortman J."/>
            <person name="Nusbaum C."/>
            <person name="Birren B."/>
        </authorList>
    </citation>
    <scope>NUCLEOTIDE SEQUENCE [LARGE SCALE GENOMIC DNA]</scope>
    <source>
        <strain evidence="3 4">CBS 101466</strain>
    </source>
</reference>
<dbReference type="HOGENOM" id="CLU_110345_1_0_1"/>
<dbReference type="AlphaFoldDB" id="W2S151"/>
<feature type="compositionally biased region" description="Low complexity" evidence="1">
    <location>
        <begin position="86"/>
        <end position="117"/>
    </location>
</feature>
<evidence type="ECO:0000313" key="3">
    <source>
        <dbReference type="EMBL" id="ETN42382.1"/>
    </source>
</evidence>
<sequence>MRATLLLPILSLTLGALANPPACLLSAVGAQDSPADLGAVCGDNAKDVQETIDADCKDKDSKSLAQEAFISTCSAAGSSVAAYTPSSTSSGSSSSATGTRSGSSDDPSNTASAFESGASATGSGAAASATGGSGSGAADVRVMGGFVAGAVAVAGLAIGL</sequence>
<dbReference type="eggNOG" id="ENOG502S1X2">
    <property type="taxonomic scope" value="Eukaryota"/>
</dbReference>
<accession>W2S151</accession>
<evidence type="ECO:0000256" key="1">
    <source>
        <dbReference type="SAM" id="MobiDB-lite"/>
    </source>
</evidence>
<gene>
    <name evidence="3" type="ORF">HMPREF1541_01536</name>
</gene>